<dbReference type="EMBL" id="MDGQ01000005">
    <property type="protein sequence ID" value="OEK04731.1"/>
    <property type="molecule type" value="Genomic_DNA"/>
</dbReference>
<dbReference type="GO" id="GO:0004040">
    <property type="term" value="F:amidase activity"/>
    <property type="evidence" value="ECO:0007669"/>
    <property type="project" value="InterPro"/>
</dbReference>
<dbReference type="InterPro" id="IPR053195">
    <property type="entry name" value="Bax-like"/>
</dbReference>
<dbReference type="AlphaFoldDB" id="A0A1E5T034"/>
<dbReference type="Pfam" id="PF01832">
    <property type="entry name" value="Glucosaminidase"/>
    <property type="match status" value="1"/>
</dbReference>
<dbReference type="SMART" id="SM00047">
    <property type="entry name" value="LYZ2"/>
    <property type="match status" value="1"/>
</dbReference>
<comment type="caution">
    <text evidence="2">The sequence shown here is derived from an EMBL/GenBank/DDBJ whole genome shotgun (WGS) entry which is preliminary data.</text>
</comment>
<dbReference type="InterPro" id="IPR002901">
    <property type="entry name" value="MGlyc_endo_b_GlcNAc-like_dom"/>
</dbReference>
<dbReference type="PANTHER" id="PTHR40572">
    <property type="entry name" value="PROTEIN BAX"/>
    <property type="match status" value="1"/>
</dbReference>
<protein>
    <recommendedName>
        <fullName evidence="1">Mannosyl-glycoprotein endo-beta-N-acetylglucosamidase-like domain-containing protein</fullName>
    </recommendedName>
</protein>
<dbReference type="Gene3D" id="1.10.530.10">
    <property type="match status" value="1"/>
</dbReference>
<proteinExistence type="predicted"/>
<sequence>MSGETKVKVILITLFLGLLIVNLAKKRKTEEPTEYETVLMTEQREIITDDDIVKISSGLVQPVLYTKISKLPSLPPFEEKNRFINIILPAILVAKYELDQDLTRLNSLLAAQTWSSEDSLFLKALSKQYKTDKIDLLQERLLTHPNSIVLAQAAVESGWGTSRFFRRANNLFGVWSFDPKEPRIPASVARPDFQVYLRKYDDISESIKDYFKTIARHRGYKAFVEKRKTSNNVQELVPLLRSYSERGEAYTRQILSMIRFNEFEQYDSYILDPKYIVAKAIMK</sequence>
<name>A0A1E5T034_9BACT</name>
<dbReference type="PANTHER" id="PTHR40572:SF1">
    <property type="entry name" value="PROTEIN BAX"/>
    <property type="match status" value="1"/>
</dbReference>
<reference evidence="2 3" key="1">
    <citation type="submission" date="2016-08" db="EMBL/GenBank/DDBJ databases">
        <title>Draft genome of Fabibacter sp. strain SK-8.</title>
        <authorList>
            <person name="Wong S.-K."/>
            <person name="Hamasaki K."/>
            <person name="Yoshizawa S."/>
        </authorList>
    </citation>
    <scope>NUCLEOTIDE SEQUENCE [LARGE SCALE GENOMIC DNA]</scope>
    <source>
        <strain evidence="2 3">SK-8</strain>
    </source>
</reference>
<evidence type="ECO:0000313" key="3">
    <source>
        <dbReference type="Proteomes" id="UP000095552"/>
    </source>
</evidence>
<accession>A0A1E5T034</accession>
<organism evidence="2 3">
    <name type="scientific">Roseivirga misakiensis</name>
    <dbReference type="NCBI Taxonomy" id="1563681"/>
    <lineage>
        <taxon>Bacteria</taxon>
        <taxon>Pseudomonadati</taxon>
        <taxon>Bacteroidota</taxon>
        <taxon>Cytophagia</taxon>
        <taxon>Cytophagales</taxon>
        <taxon>Roseivirgaceae</taxon>
        <taxon>Roseivirga</taxon>
    </lineage>
</organism>
<keyword evidence="3" id="KW-1185">Reference proteome</keyword>
<evidence type="ECO:0000313" key="2">
    <source>
        <dbReference type="EMBL" id="OEK04731.1"/>
    </source>
</evidence>
<dbReference type="RefSeq" id="WP_069836236.1">
    <property type="nucleotide sequence ID" value="NZ_MDGQ01000005.1"/>
</dbReference>
<evidence type="ECO:0000259" key="1">
    <source>
        <dbReference type="SMART" id="SM00047"/>
    </source>
</evidence>
<gene>
    <name evidence="2" type="ORF">BFP71_14890</name>
</gene>
<dbReference type="Proteomes" id="UP000095552">
    <property type="component" value="Unassembled WGS sequence"/>
</dbReference>
<dbReference type="OrthoDB" id="9810444at2"/>
<feature type="domain" description="Mannosyl-glycoprotein endo-beta-N-acetylglucosamidase-like" evidence="1">
    <location>
        <begin position="120"/>
        <end position="244"/>
    </location>
</feature>
<dbReference type="STRING" id="1563681.BFP71_14890"/>